<organism evidence="2 3">
    <name type="scientific">Eremothecium sinecaudum</name>
    <dbReference type="NCBI Taxonomy" id="45286"/>
    <lineage>
        <taxon>Eukaryota</taxon>
        <taxon>Fungi</taxon>
        <taxon>Dikarya</taxon>
        <taxon>Ascomycota</taxon>
        <taxon>Saccharomycotina</taxon>
        <taxon>Saccharomycetes</taxon>
        <taxon>Saccharomycetales</taxon>
        <taxon>Saccharomycetaceae</taxon>
        <taxon>Eremothecium</taxon>
    </lineage>
</organism>
<dbReference type="GeneID" id="28725428"/>
<evidence type="ECO:0000313" key="3">
    <source>
        <dbReference type="Proteomes" id="UP000243052"/>
    </source>
</evidence>
<protein>
    <submittedName>
        <fullName evidence="2">HGL243Cp</fullName>
    </submittedName>
</protein>
<dbReference type="Proteomes" id="UP000243052">
    <property type="component" value="Chromosome vii"/>
</dbReference>
<evidence type="ECO:0000256" key="1">
    <source>
        <dbReference type="SAM" id="Coils"/>
    </source>
</evidence>
<dbReference type="AlphaFoldDB" id="A0A109UY02"/>
<name>A0A109UY02_9SACH</name>
<accession>A0A109UY02</accession>
<dbReference type="RefSeq" id="XP_017989093.1">
    <property type="nucleotide sequence ID" value="XM_018133744.1"/>
</dbReference>
<evidence type="ECO:0000313" key="2">
    <source>
        <dbReference type="EMBL" id="AMD22097.1"/>
    </source>
</evidence>
<keyword evidence="3" id="KW-1185">Reference proteome</keyword>
<keyword evidence="1" id="KW-0175">Coiled coil</keyword>
<reference evidence="2 3" key="1">
    <citation type="submission" date="2016-01" db="EMBL/GenBank/DDBJ databases">
        <title>Genome sequence of the yeast Holleya sinecauda.</title>
        <authorList>
            <person name="Dietrich F.S."/>
        </authorList>
    </citation>
    <scope>NUCLEOTIDE SEQUENCE [LARGE SCALE GENOMIC DNA]</scope>
    <source>
        <strain evidence="2 3">ATCC 58844</strain>
    </source>
</reference>
<dbReference type="OrthoDB" id="4057194at2759"/>
<feature type="coiled-coil region" evidence="1">
    <location>
        <begin position="68"/>
        <end position="123"/>
    </location>
</feature>
<gene>
    <name evidence="2" type="ORF">AW171_hschr74108</name>
</gene>
<proteinExistence type="predicted"/>
<dbReference type="EMBL" id="CP014247">
    <property type="protein sequence ID" value="AMD22097.1"/>
    <property type="molecule type" value="Genomic_DNA"/>
</dbReference>
<sequence>MSSYCKSLTKLENQIVLFEKEQEHYEEALLAKDLLIESQTNKIRELGDQVQRLALHLNTERGKLDLLLEQWEDTLHELNRALKQSRSSSHNFQQRALTAEKANRDLLAEVAILREKNEQLVRQLSCTGPVQTQEPDITAAEVTCPDPGTPDSFLVESALYITDTLLRTGSSGSPDFGDSMSEDEFPSFRDEDAICSAFMADSPVIASGIQSVNASATLLADDVAASYDEELRELRQENDRLRHLLDQSAFLSPLSANFSATLSPSSSCSPLLAIAGLGPRWFAPVSTSATSIIFFQSPASSATPSVGGCTYCVD</sequence>